<sequence length="44" mass="4926">MTITGAMSTLAPPIPLEKPEHNRARVDYIQDVASQHDFDYPPVC</sequence>
<organism evidence="1 2">
    <name type="scientific">Ladona fulva</name>
    <name type="common">Scarce chaser dragonfly</name>
    <name type="synonym">Libellula fulva</name>
    <dbReference type="NCBI Taxonomy" id="123851"/>
    <lineage>
        <taxon>Eukaryota</taxon>
        <taxon>Metazoa</taxon>
        <taxon>Ecdysozoa</taxon>
        <taxon>Arthropoda</taxon>
        <taxon>Hexapoda</taxon>
        <taxon>Insecta</taxon>
        <taxon>Pterygota</taxon>
        <taxon>Palaeoptera</taxon>
        <taxon>Odonata</taxon>
        <taxon>Epiprocta</taxon>
        <taxon>Anisoptera</taxon>
        <taxon>Libelluloidea</taxon>
        <taxon>Libellulidae</taxon>
        <taxon>Ladona</taxon>
    </lineage>
</organism>
<reference evidence="1" key="1">
    <citation type="submission" date="2013-04" db="EMBL/GenBank/DDBJ databases">
        <authorList>
            <person name="Qu J."/>
            <person name="Murali S.C."/>
            <person name="Bandaranaike D."/>
            <person name="Bellair M."/>
            <person name="Blankenburg K."/>
            <person name="Chao H."/>
            <person name="Dinh H."/>
            <person name="Doddapaneni H."/>
            <person name="Downs B."/>
            <person name="Dugan-Rocha S."/>
            <person name="Elkadiri S."/>
            <person name="Gnanaolivu R.D."/>
            <person name="Hernandez B."/>
            <person name="Javaid M."/>
            <person name="Jayaseelan J.C."/>
            <person name="Lee S."/>
            <person name="Li M."/>
            <person name="Ming W."/>
            <person name="Munidasa M."/>
            <person name="Muniz J."/>
            <person name="Nguyen L."/>
            <person name="Ongeri F."/>
            <person name="Osuji N."/>
            <person name="Pu L.-L."/>
            <person name="Puazo M."/>
            <person name="Qu C."/>
            <person name="Quiroz J."/>
            <person name="Raj R."/>
            <person name="Weissenberger G."/>
            <person name="Xin Y."/>
            <person name="Zou X."/>
            <person name="Han Y."/>
            <person name="Richards S."/>
            <person name="Worley K."/>
            <person name="Muzny D."/>
            <person name="Gibbs R."/>
        </authorList>
    </citation>
    <scope>NUCLEOTIDE SEQUENCE</scope>
    <source>
        <strain evidence="1">Sampled in the wild</strain>
    </source>
</reference>
<dbReference type="Proteomes" id="UP000792457">
    <property type="component" value="Unassembled WGS sequence"/>
</dbReference>
<comment type="caution">
    <text evidence="1">The sequence shown here is derived from an EMBL/GenBank/DDBJ whole genome shotgun (WGS) entry which is preliminary data.</text>
</comment>
<dbReference type="EMBL" id="KZ308200">
    <property type="protein sequence ID" value="KAG8224540.1"/>
    <property type="molecule type" value="Genomic_DNA"/>
</dbReference>
<evidence type="ECO:0000313" key="2">
    <source>
        <dbReference type="Proteomes" id="UP000792457"/>
    </source>
</evidence>
<accession>A0A8K0NTY3</accession>
<protein>
    <submittedName>
        <fullName evidence="1">Uncharacterized protein</fullName>
    </submittedName>
</protein>
<evidence type="ECO:0000313" key="1">
    <source>
        <dbReference type="EMBL" id="KAG8224540.1"/>
    </source>
</evidence>
<proteinExistence type="predicted"/>
<gene>
    <name evidence="1" type="ORF">J437_LFUL002144</name>
</gene>
<feature type="non-terminal residue" evidence="1">
    <location>
        <position position="1"/>
    </location>
</feature>
<keyword evidence="2" id="KW-1185">Reference proteome</keyword>
<name>A0A8K0NTY3_LADFU</name>
<dbReference type="OrthoDB" id="5817230at2759"/>
<dbReference type="AlphaFoldDB" id="A0A8K0NTY3"/>
<reference evidence="1" key="2">
    <citation type="submission" date="2017-10" db="EMBL/GenBank/DDBJ databases">
        <title>Ladona fulva Genome sequencing and assembly.</title>
        <authorList>
            <person name="Murali S."/>
            <person name="Richards S."/>
            <person name="Bandaranaike D."/>
            <person name="Bellair M."/>
            <person name="Blankenburg K."/>
            <person name="Chao H."/>
            <person name="Dinh H."/>
            <person name="Doddapaneni H."/>
            <person name="Dugan-Rocha S."/>
            <person name="Elkadiri S."/>
            <person name="Gnanaolivu R."/>
            <person name="Hernandez B."/>
            <person name="Skinner E."/>
            <person name="Javaid M."/>
            <person name="Lee S."/>
            <person name="Li M."/>
            <person name="Ming W."/>
            <person name="Munidasa M."/>
            <person name="Muniz J."/>
            <person name="Nguyen L."/>
            <person name="Hughes D."/>
            <person name="Osuji N."/>
            <person name="Pu L.-L."/>
            <person name="Puazo M."/>
            <person name="Qu C."/>
            <person name="Quiroz J."/>
            <person name="Raj R."/>
            <person name="Weissenberger G."/>
            <person name="Xin Y."/>
            <person name="Zou X."/>
            <person name="Han Y."/>
            <person name="Worley K."/>
            <person name="Muzny D."/>
            <person name="Gibbs R."/>
        </authorList>
    </citation>
    <scope>NUCLEOTIDE SEQUENCE</scope>
    <source>
        <strain evidence="1">Sampled in the wild</strain>
    </source>
</reference>